<sequence length="113" mass="12638">MSADYQALMLLSILLSFGLYDIVFKPNASSSSIYGTLGFSCVVFVVAGYRIFEMSTDQIAFLVLLFSAFAGVYGALNEIVIGKYIKGKLMRFAYLAHIGIWPVVIVWLTRWTF</sequence>
<dbReference type="EMBL" id="MZ443770">
    <property type="protein sequence ID" value="QZE56396.1"/>
    <property type="molecule type" value="Genomic_DNA"/>
</dbReference>
<proteinExistence type="predicted"/>
<evidence type="ECO:0000256" key="1">
    <source>
        <dbReference type="SAM" id="Phobius"/>
    </source>
</evidence>
<feature type="transmembrane region" description="Helical" evidence="1">
    <location>
        <begin position="6"/>
        <end position="24"/>
    </location>
</feature>
<organism evidence="2 3">
    <name type="scientific">Erwinia phage pEa_SNUABM_3</name>
    <dbReference type="NCBI Taxonomy" id="2869552"/>
    <lineage>
        <taxon>Viruses</taxon>
        <taxon>Duplodnaviria</taxon>
        <taxon>Heunggongvirae</taxon>
        <taxon>Uroviricota</taxon>
        <taxon>Caudoviricetes</taxon>
        <taxon>Alexandravirus</taxon>
        <taxon>Alexandravirus SNUABM3</taxon>
    </lineage>
</organism>
<dbReference type="Proteomes" id="UP000827787">
    <property type="component" value="Segment"/>
</dbReference>
<evidence type="ECO:0000313" key="3">
    <source>
        <dbReference type="Proteomes" id="UP000827787"/>
    </source>
</evidence>
<evidence type="ECO:0000313" key="2">
    <source>
        <dbReference type="EMBL" id="QZE56396.1"/>
    </source>
</evidence>
<keyword evidence="1" id="KW-0472">Membrane</keyword>
<protein>
    <submittedName>
        <fullName evidence="2">Uncharacterized protein</fullName>
    </submittedName>
</protein>
<accession>A0AAE8C081</accession>
<feature type="transmembrane region" description="Helical" evidence="1">
    <location>
        <begin position="58"/>
        <end position="80"/>
    </location>
</feature>
<keyword evidence="1" id="KW-0812">Transmembrane</keyword>
<name>A0AAE8C081_9CAUD</name>
<keyword evidence="3" id="KW-1185">Reference proteome</keyword>
<reference evidence="2 3" key="1">
    <citation type="submission" date="2021-06" db="EMBL/GenBank/DDBJ databases">
        <title>Complete genome sequence of Erwinia phage pEa_SNUABM_03.</title>
        <authorList>
            <person name="Kim S.G."/>
            <person name="Park S.C."/>
        </authorList>
    </citation>
    <scope>NUCLEOTIDE SEQUENCE [LARGE SCALE GENOMIC DNA]</scope>
</reference>
<keyword evidence="1" id="KW-1133">Transmembrane helix</keyword>
<gene>
    <name evidence="2" type="ORF">pEaSNUABM3_00199</name>
</gene>
<feature type="transmembrane region" description="Helical" evidence="1">
    <location>
        <begin position="31"/>
        <end position="52"/>
    </location>
</feature>
<feature type="transmembrane region" description="Helical" evidence="1">
    <location>
        <begin position="92"/>
        <end position="109"/>
    </location>
</feature>